<reference evidence="1" key="1">
    <citation type="journal article" date="2025" name="Int. J. Syst. Evol. Microbiol.">
        <title>Streptomyces citrinus sp. nov., with yellow diffusible pigment.</title>
        <authorList>
            <person name="He Y."/>
            <person name="Yang E."/>
            <person name="Xu J."/>
            <person name="Sun Y."/>
            <person name="Sun L."/>
        </authorList>
    </citation>
    <scope>NUCLEOTIDE SEQUENCE</scope>
    <source>
        <strain evidence="1">Q6</strain>
    </source>
</reference>
<dbReference type="Proteomes" id="UP001432251">
    <property type="component" value="Chromosome"/>
</dbReference>
<gene>
    <name evidence="1" type="ORF">V2W30_22725</name>
</gene>
<keyword evidence="2" id="KW-1185">Reference proteome</keyword>
<accession>A0ACD5APV4</accession>
<protein>
    <submittedName>
        <fullName evidence="1">LysM domain-containing protein</fullName>
    </submittedName>
</protein>
<evidence type="ECO:0000313" key="1">
    <source>
        <dbReference type="EMBL" id="WWQ69090.1"/>
    </source>
</evidence>
<proteinExistence type="predicted"/>
<name>A0ACD5APV4_9ACTN</name>
<dbReference type="EMBL" id="CP146022">
    <property type="protein sequence ID" value="WWQ69090.1"/>
    <property type="molecule type" value="Genomic_DNA"/>
</dbReference>
<sequence length="47" mass="4969">MRAGDTLSSIAAAKLGSAARWRDIATLNSLKNADEISVGQTLKLPKK</sequence>
<evidence type="ECO:0000313" key="2">
    <source>
        <dbReference type="Proteomes" id="UP001432251"/>
    </source>
</evidence>
<organism evidence="1 2">
    <name type="scientific">Streptomyces citrinus</name>
    <dbReference type="NCBI Taxonomy" id="3118173"/>
    <lineage>
        <taxon>Bacteria</taxon>
        <taxon>Bacillati</taxon>
        <taxon>Actinomycetota</taxon>
        <taxon>Actinomycetes</taxon>
        <taxon>Kitasatosporales</taxon>
        <taxon>Streptomycetaceae</taxon>
        <taxon>Streptomyces</taxon>
    </lineage>
</organism>